<dbReference type="InterPro" id="IPR039369">
    <property type="entry name" value="LacA-like"/>
</dbReference>
<reference evidence="7 8" key="1">
    <citation type="submission" date="2020-07" db="EMBL/GenBank/DDBJ databases">
        <title>Facklamia lactis sp. nov., isolated from raw milk.</title>
        <authorList>
            <person name="Doll E.V."/>
            <person name="Huptas C."/>
            <person name="Staib L."/>
            <person name="Wenning M."/>
            <person name="Scherer S."/>
        </authorList>
    </citation>
    <scope>NUCLEOTIDE SEQUENCE [LARGE SCALE GENOMIC DNA]</scope>
    <source>
        <strain evidence="7 8">DSM 111018</strain>
    </source>
</reference>
<sequence length="207" mass="22972">MTEFERMIRGQLYDASKPELKQLSLKQRNLMNRYNQLTDEQVDEKQGLMTQLFGSVGRNVTIQAPVFIDYGVNTSLGDNFYCNYDCIFLDVSTIEIGDNVMFGPRVNLYTATHPLDAGVRNRGLEYGLPIKIGSGTWIGGSSTILPGVTIGSNTIIGAGSIVNQDIPDNVIAVGNPCRVIRPLTESDQSYWQQLEADYFKSSDSNEE</sequence>
<dbReference type="PANTHER" id="PTHR43017:SF1">
    <property type="entry name" value="ACETYLTRANSFERASE YJL218W-RELATED"/>
    <property type="match status" value="1"/>
</dbReference>
<dbReference type="InterPro" id="IPR024688">
    <property type="entry name" value="Mac_dom"/>
</dbReference>
<name>A0ABS0LUZ6_9LACT</name>
<keyword evidence="2 5" id="KW-0808">Transferase</keyword>
<evidence type="ECO:0000313" key="8">
    <source>
        <dbReference type="Proteomes" id="UP000721415"/>
    </source>
</evidence>
<dbReference type="Gene3D" id="2.160.10.10">
    <property type="entry name" value="Hexapeptide repeat proteins"/>
    <property type="match status" value="1"/>
</dbReference>
<dbReference type="RefSeq" id="WP_197116044.1">
    <property type="nucleotide sequence ID" value="NZ_JACBXQ010000006.1"/>
</dbReference>
<organism evidence="7 8">
    <name type="scientific">Facklamia lactis</name>
    <dbReference type="NCBI Taxonomy" id="2749967"/>
    <lineage>
        <taxon>Bacteria</taxon>
        <taxon>Bacillati</taxon>
        <taxon>Bacillota</taxon>
        <taxon>Bacilli</taxon>
        <taxon>Lactobacillales</taxon>
        <taxon>Aerococcaceae</taxon>
        <taxon>Facklamia</taxon>
    </lineage>
</organism>
<dbReference type="Pfam" id="PF12464">
    <property type="entry name" value="Mac"/>
    <property type="match status" value="1"/>
</dbReference>
<dbReference type="PROSITE" id="PS00101">
    <property type="entry name" value="HEXAPEP_TRANSFERASES"/>
    <property type="match status" value="1"/>
</dbReference>
<evidence type="ECO:0000313" key="7">
    <source>
        <dbReference type="EMBL" id="MBG9987124.1"/>
    </source>
</evidence>
<proteinExistence type="inferred from homology"/>
<dbReference type="SMART" id="SM01266">
    <property type="entry name" value="Mac"/>
    <property type="match status" value="1"/>
</dbReference>
<evidence type="ECO:0000256" key="3">
    <source>
        <dbReference type="ARBA" id="ARBA00022737"/>
    </source>
</evidence>
<comment type="similarity">
    <text evidence="1 5">Belongs to the transferase hexapeptide repeat family.</text>
</comment>
<keyword evidence="3" id="KW-0677">Repeat</keyword>
<feature type="domain" description="Maltose/galactoside acetyltransferase" evidence="6">
    <location>
        <begin position="4"/>
        <end position="58"/>
    </location>
</feature>
<evidence type="ECO:0000256" key="1">
    <source>
        <dbReference type="ARBA" id="ARBA00007274"/>
    </source>
</evidence>
<dbReference type="PANTHER" id="PTHR43017">
    <property type="entry name" value="GALACTOSIDE O-ACETYLTRANSFERASE"/>
    <property type="match status" value="1"/>
</dbReference>
<evidence type="ECO:0000259" key="6">
    <source>
        <dbReference type="SMART" id="SM01266"/>
    </source>
</evidence>
<comment type="caution">
    <text evidence="7">The sequence shown here is derived from an EMBL/GenBank/DDBJ whole genome shotgun (WGS) entry which is preliminary data.</text>
</comment>
<dbReference type="Proteomes" id="UP000721415">
    <property type="component" value="Unassembled WGS sequence"/>
</dbReference>
<evidence type="ECO:0000256" key="2">
    <source>
        <dbReference type="ARBA" id="ARBA00022679"/>
    </source>
</evidence>
<dbReference type="SUPFAM" id="SSF51161">
    <property type="entry name" value="Trimeric LpxA-like enzymes"/>
    <property type="match status" value="1"/>
</dbReference>
<dbReference type="EC" id="2.3.1.-" evidence="5"/>
<gene>
    <name evidence="7" type="ORF">HZY91_09615</name>
</gene>
<dbReference type="EMBL" id="JACBXQ010000006">
    <property type="protein sequence ID" value="MBG9987124.1"/>
    <property type="molecule type" value="Genomic_DNA"/>
</dbReference>
<dbReference type="CDD" id="cd03357">
    <property type="entry name" value="LbH_MAT_GAT"/>
    <property type="match status" value="1"/>
</dbReference>
<dbReference type="InterPro" id="IPR018357">
    <property type="entry name" value="Hexapep_transf_CS"/>
</dbReference>
<evidence type="ECO:0000256" key="4">
    <source>
        <dbReference type="ARBA" id="ARBA00023315"/>
    </source>
</evidence>
<protein>
    <recommendedName>
        <fullName evidence="5">Acetyltransferase</fullName>
        <ecNumber evidence="5">2.3.1.-</ecNumber>
    </recommendedName>
</protein>
<keyword evidence="4 5" id="KW-0012">Acyltransferase</keyword>
<accession>A0ABS0LUZ6</accession>
<dbReference type="InterPro" id="IPR011004">
    <property type="entry name" value="Trimer_LpxA-like_sf"/>
</dbReference>
<keyword evidence="8" id="KW-1185">Reference proteome</keyword>
<dbReference type="InterPro" id="IPR001451">
    <property type="entry name" value="Hexapep"/>
</dbReference>
<evidence type="ECO:0000256" key="5">
    <source>
        <dbReference type="RuleBase" id="RU367021"/>
    </source>
</evidence>
<dbReference type="Pfam" id="PF00132">
    <property type="entry name" value="Hexapep"/>
    <property type="match status" value="1"/>
</dbReference>